<dbReference type="InterPro" id="IPR036388">
    <property type="entry name" value="WH-like_DNA-bd_sf"/>
</dbReference>
<dbReference type="EMBL" id="JABWMH010000001">
    <property type="protein sequence ID" value="NVD26324.1"/>
    <property type="molecule type" value="Genomic_DNA"/>
</dbReference>
<keyword evidence="1" id="KW-1133">Transmembrane helix</keyword>
<dbReference type="PROSITE" id="PS50043">
    <property type="entry name" value="HTH_LUXR_2"/>
    <property type="match status" value="1"/>
</dbReference>
<dbReference type="InterPro" id="IPR016032">
    <property type="entry name" value="Sig_transdc_resp-reg_C-effctor"/>
</dbReference>
<feature type="domain" description="HTH luxR-type" evidence="2">
    <location>
        <begin position="2"/>
        <end position="67"/>
    </location>
</feature>
<sequence length="178" mass="19441">MTIAAADRLNDGQRDCLRLVLAHHNSKEIARQLGVSPHTVDQRLRTAMRILNVQSRFEAAREFAAIDADDGYQPLIYQVSEVEPVEESGRLGTSIGGGADEQIALIEDGSKVDGKDAGANFESSSTRRQRLPFPQYRGEKNYLNMVERMGWILAIVIGSALSFGGLLAGLEALSRLKG</sequence>
<dbReference type="Proteomes" id="UP000652427">
    <property type="component" value="Unassembled WGS sequence"/>
</dbReference>
<dbReference type="Pfam" id="PF00196">
    <property type="entry name" value="GerE"/>
    <property type="match status" value="1"/>
</dbReference>
<name>A0ABX2MY08_9SPHN</name>
<dbReference type="SMART" id="SM00421">
    <property type="entry name" value="HTH_LUXR"/>
    <property type="match status" value="1"/>
</dbReference>
<dbReference type="InterPro" id="IPR000792">
    <property type="entry name" value="Tscrpt_reg_LuxR_C"/>
</dbReference>
<evidence type="ECO:0000313" key="4">
    <source>
        <dbReference type="Proteomes" id="UP000652427"/>
    </source>
</evidence>
<keyword evidence="1" id="KW-0472">Membrane</keyword>
<keyword evidence="4" id="KW-1185">Reference proteome</keyword>
<protein>
    <submittedName>
        <fullName evidence="3">Helix-turn-helix transcriptional regulator</fullName>
    </submittedName>
</protein>
<reference evidence="3 4" key="1">
    <citation type="submission" date="2020-06" db="EMBL/GenBank/DDBJ databases">
        <authorList>
            <person name="Kim S.-J."/>
            <person name="Park S.-J."/>
        </authorList>
    </citation>
    <scope>NUCLEOTIDE SEQUENCE [LARGE SCALE GENOMIC DNA]</scope>
    <source>
        <strain evidence="3 4">SW-151</strain>
    </source>
</reference>
<evidence type="ECO:0000259" key="2">
    <source>
        <dbReference type="PROSITE" id="PS50043"/>
    </source>
</evidence>
<dbReference type="Gene3D" id="1.10.10.10">
    <property type="entry name" value="Winged helix-like DNA-binding domain superfamily/Winged helix DNA-binding domain"/>
    <property type="match status" value="1"/>
</dbReference>
<gene>
    <name evidence="3" type="ORF">HUO14_00230</name>
</gene>
<evidence type="ECO:0000256" key="1">
    <source>
        <dbReference type="SAM" id="Phobius"/>
    </source>
</evidence>
<accession>A0ABX2MY08</accession>
<evidence type="ECO:0000313" key="3">
    <source>
        <dbReference type="EMBL" id="NVD26324.1"/>
    </source>
</evidence>
<dbReference type="RefSeq" id="WP_176277903.1">
    <property type="nucleotide sequence ID" value="NZ_JABWMH010000001.1"/>
</dbReference>
<feature type="transmembrane region" description="Helical" evidence="1">
    <location>
        <begin position="150"/>
        <end position="170"/>
    </location>
</feature>
<keyword evidence="1" id="KW-0812">Transmembrane</keyword>
<dbReference type="CDD" id="cd06170">
    <property type="entry name" value="LuxR_C_like"/>
    <property type="match status" value="1"/>
</dbReference>
<dbReference type="SUPFAM" id="SSF46894">
    <property type="entry name" value="C-terminal effector domain of the bipartite response regulators"/>
    <property type="match status" value="1"/>
</dbReference>
<organism evidence="3 4">
    <name type="scientific">Parasphingorhabdus flavimaris</name>
    <dbReference type="NCBI Taxonomy" id="266812"/>
    <lineage>
        <taxon>Bacteria</taxon>
        <taxon>Pseudomonadati</taxon>
        <taxon>Pseudomonadota</taxon>
        <taxon>Alphaproteobacteria</taxon>
        <taxon>Sphingomonadales</taxon>
        <taxon>Sphingomonadaceae</taxon>
        <taxon>Parasphingorhabdus</taxon>
    </lineage>
</organism>
<proteinExistence type="predicted"/>
<comment type="caution">
    <text evidence="3">The sequence shown here is derived from an EMBL/GenBank/DDBJ whole genome shotgun (WGS) entry which is preliminary data.</text>
</comment>